<name>A0A7G9Z9T2_9EURY</name>
<organism evidence="6">
    <name type="scientific">Candidatus Methanophaga sp. ANME-1 ERB7</name>
    <dbReference type="NCBI Taxonomy" id="2759913"/>
    <lineage>
        <taxon>Archaea</taxon>
        <taxon>Methanobacteriati</taxon>
        <taxon>Methanobacteriota</taxon>
        <taxon>Stenosarchaea group</taxon>
        <taxon>Methanomicrobia</taxon>
        <taxon>Candidatus Methanophagales</taxon>
        <taxon>Candidatus Methanophagaceae</taxon>
        <taxon>Candidatus Methanophaga</taxon>
    </lineage>
</organism>
<dbReference type="Gene3D" id="3.30.70.330">
    <property type="match status" value="1"/>
</dbReference>
<dbReference type="GO" id="GO:0005840">
    <property type="term" value="C:ribosome"/>
    <property type="evidence" value="ECO:0007669"/>
    <property type="project" value="UniProtKB-KW"/>
</dbReference>
<dbReference type="InterPro" id="IPR018098">
    <property type="entry name" value="Ribosomal_eS24_CS"/>
</dbReference>
<dbReference type="GO" id="GO:1990904">
    <property type="term" value="C:ribonucleoprotein complex"/>
    <property type="evidence" value="ECO:0007669"/>
    <property type="project" value="UniProtKB-KW"/>
</dbReference>
<evidence type="ECO:0000256" key="2">
    <source>
        <dbReference type="ARBA" id="ARBA00022980"/>
    </source>
</evidence>
<evidence type="ECO:0000256" key="1">
    <source>
        <dbReference type="ARBA" id="ARBA00009680"/>
    </source>
</evidence>
<dbReference type="Pfam" id="PF01282">
    <property type="entry name" value="Ribosomal_S24e"/>
    <property type="match status" value="1"/>
</dbReference>
<keyword evidence="3 4" id="KW-0687">Ribonucleoprotein</keyword>
<dbReference type="InterPro" id="IPR001976">
    <property type="entry name" value="Ribosomal_eS24"/>
</dbReference>
<proteinExistence type="inferred from homology"/>
<sequence length="131" mass="14878">MEIEITKEADNQLLMRKEVFFTLKHEGASPGRAEARNALIKELRITQNLLVIDRMKTEFGKRETVGYAKVYESEDRLRAVEQEHILKRNFGSLGEGKLEKEDAEVVEAEDAKVVEKEDAKVTETEVAKGGE</sequence>
<evidence type="ECO:0000256" key="5">
    <source>
        <dbReference type="RuleBase" id="RU004381"/>
    </source>
</evidence>
<protein>
    <recommendedName>
        <fullName evidence="4">Small ribosomal subunit protein eS24</fullName>
    </recommendedName>
</protein>
<dbReference type="AlphaFoldDB" id="A0A7G9Z9T2"/>
<evidence type="ECO:0000256" key="4">
    <source>
        <dbReference type="HAMAP-Rule" id="MF_00545"/>
    </source>
</evidence>
<dbReference type="InterPro" id="IPR012677">
    <property type="entry name" value="Nucleotide-bd_a/b_plait_sf"/>
</dbReference>
<accession>A0A7G9Z9T2</accession>
<dbReference type="InterPro" id="IPR012678">
    <property type="entry name" value="Ribosomal_uL23/eL15/eS24_sf"/>
</dbReference>
<evidence type="ECO:0000313" key="6">
    <source>
        <dbReference type="EMBL" id="QNO57016.1"/>
    </source>
</evidence>
<dbReference type="PANTHER" id="PTHR10496">
    <property type="entry name" value="40S RIBOSOMAL PROTEIN S24"/>
    <property type="match status" value="1"/>
</dbReference>
<dbReference type="GO" id="GO:0006412">
    <property type="term" value="P:translation"/>
    <property type="evidence" value="ECO:0007669"/>
    <property type="project" value="UniProtKB-UniRule"/>
</dbReference>
<dbReference type="PROSITE" id="PS00529">
    <property type="entry name" value="RIBOSOMAL_S24E"/>
    <property type="match status" value="1"/>
</dbReference>
<dbReference type="GO" id="GO:0003735">
    <property type="term" value="F:structural constituent of ribosome"/>
    <property type="evidence" value="ECO:0007669"/>
    <property type="project" value="InterPro"/>
</dbReference>
<evidence type="ECO:0000256" key="3">
    <source>
        <dbReference type="ARBA" id="ARBA00023274"/>
    </source>
</evidence>
<dbReference type="SUPFAM" id="SSF54189">
    <property type="entry name" value="Ribosomal proteins S24e, L23 and L15e"/>
    <property type="match status" value="1"/>
</dbReference>
<reference evidence="6" key="1">
    <citation type="submission" date="2020-06" db="EMBL/GenBank/DDBJ databases">
        <title>Unique genomic features of the anaerobic methanotrophic archaea.</title>
        <authorList>
            <person name="Chadwick G.L."/>
            <person name="Skennerton C.T."/>
            <person name="Laso-Perez R."/>
            <person name="Leu A.O."/>
            <person name="Speth D.R."/>
            <person name="Yu H."/>
            <person name="Morgan-Lang C."/>
            <person name="Hatzenpichler R."/>
            <person name="Goudeau D."/>
            <person name="Malmstrom R."/>
            <person name="Brazelton W.J."/>
            <person name="Woyke T."/>
            <person name="Hallam S.J."/>
            <person name="Tyson G.W."/>
            <person name="Wegener G."/>
            <person name="Boetius A."/>
            <person name="Orphan V."/>
        </authorList>
    </citation>
    <scope>NUCLEOTIDE SEQUENCE</scope>
</reference>
<comment type="similarity">
    <text evidence="1 4 5">Belongs to the eukaryotic ribosomal protein eS24 family.</text>
</comment>
<dbReference type="EMBL" id="MT631676">
    <property type="protein sequence ID" value="QNO57016.1"/>
    <property type="molecule type" value="Genomic_DNA"/>
</dbReference>
<dbReference type="HAMAP" id="MF_00545">
    <property type="entry name" value="Ribosomal_eS24"/>
    <property type="match status" value="1"/>
</dbReference>
<gene>
    <name evidence="4" type="primary">rps24e</name>
    <name evidence="6" type="ORF">PEKJEAHP_00016</name>
</gene>
<keyword evidence="2 4" id="KW-0689">Ribosomal protein</keyword>